<sequence>MATTLQEENFVCVWDVVQLDELLLGLVNDIDGSLVTVGDLTNTKVGSVHVRRFQRGRGTCGTRGQGNVLQGHQQGLTFNVGKRDIDTPWVSGSGGPVQLGVLQCQEPVRELLGESLDVLLVVLHVFVDDSGSLTEPGDQRWGQGPGSQPSFLATTSDDWVQSDSWSSSDVDGTHTLRTVDLVRGDGKQVDVHLVDVDWDLTHSLGAVRVEEHLVPFTDLPDLGNRLNHTDFVVHSHHRDQSCVWSDGGFQLVQIDQPVFTNLQIRHLEPFVLHVSGRVQDTLVLGLHRDDVLLGLGVESWNTLDGHIVGLGGSGSEDDFLWVSADQVRNVFSGLLDLLVGLPAVAMCV</sequence>
<gene>
    <name evidence="1" type="ORF">WICPIJ_009212</name>
</gene>
<protein>
    <submittedName>
        <fullName evidence="1">Uncharacterized protein</fullName>
    </submittedName>
</protein>
<proteinExistence type="predicted"/>
<dbReference type="Proteomes" id="UP000774326">
    <property type="component" value="Unassembled WGS sequence"/>
</dbReference>
<dbReference type="AlphaFoldDB" id="A0A9P8PPA3"/>
<reference evidence="1" key="1">
    <citation type="journal article" date="2021" name="Open Biol.">
        <title>Shared evolutionary footprints suggest mitochondrial oxidative damage underlies multiple complex I losses in fungi.</title>
        <authorList>
            <person name="Schikora-Tamarit M.A."/>
            <person name="Marcet-Houben M."/>
            <person name="Nosek J."/>
            <person name="Gabaldon T."/>
        </authorList>
    </citation>
    <scope>NUCLEOTIDE SEQUENCE</scope>
    <source>
        <strain evidence="1">CBS2887</strain>
    </source>
</reference>
<dbReference type="EMBL" id="JAEUBG010005329">
    <property type="protein sequence ID" value="KAH3675913.1"/>
    <property type="molecule type" value="Genomic_DNA"/>
</dbReference>
<evidence type="ECO:0000313" key="2">
    <source>
        <dbReference type="Proteomes" id="UP000774326"/>
    </source>
</evidence>
<name>A0A9P8PPA3_WICPI</name>
<keyword evidence="2" id="KW-1185">Reference proteome</keyword>
<organism evidence="1 2">
    <name type="scientific">Wickerhamomyces pijperi</name>
    <name type="common">Yeast</name>
    <name type="synonym">Pichia pijperi</name>
    <dbReference type="NCBI Taxonomy" id="599730"/>
    <lineage>
        <taxon>Eukaryota</taxon>
        <taxon>Fungi</taxon>
        <taxon>Dikarya</taxon>
        <taxon>Ascomycota</taxon>
        <taxon>Saccharomycotina</taxon>
        <taxon>Saccharomycetes</taxon>
        <taxon>Phaffomycetales</taxon>
        <taxon>Wickerhamomycetaceae</taxon>
        <taxon>Wickerhamomyces</taxon>
    </lineage>
</organism>
<accession>A0A9P8PPA3</accession>
<evidence type="ECO:0000313" key="1">
    <source>
        <dbReference type="EMBL" id="KAH3675913.1"/>
    </source>
</evidence>
<comment type="caution">
    <text evidence="1">The sequence shown here is derived from an EMBL/GenBank/DDBJ whole genome shotgun (WGS) entry which is preliminary data.</text>
</comment>
<reference evidence="1" key="2">
    <citation type="submission" date="2021-01" db="EMBL/GenBank/DDBJ databases">
        <authorList>
            <person name="Schikora-Tamarit M.A."/>
        </authorList>
    </citation>
    <scope>NUCLEOTIDE SEQUENCE</scope>
    <source>
        <strain evidence="1">CBS2887</strain>
    </source>
</reference>